<dbReference type="Proteomes" id="UP001596150">
    <property type="component" value="Unassembled WGS sequence"/>
</dbReference>
<proteinExistence type="predicted"/>
<reference evidence="2" key="1">
    <citation type="journal article" date="2019" name="Int. J. Syst. Evol. Microbiol.">
        <title>The Global Catalogue of Microorganisms (GCM) 10K type strain sequencing project: providing services to taxonomists for standard genome sequencing and annotation.</title>
        <authorList>
            <consortium name="The Broad Institute Genomics Platform"/>
            <consortium name="The Broad Institute Genome Sequencing Center for Infectious Disease"/>
            <person name="Wu L."/>
            <person name="Ma J."/>
        </authorList>
    </citation>
    <scope>NUCLEOTIDE SEQUENCE [LARGE SCALE GENOMIC DNA]</scope>
    <source>
        <strain evidence="2">KACC 12633</strain>
    </source>
</reference>
<evidence type="ECO:0000313" key="1">
    <source>
        <dbReference type="EMBL" id="MFC5518883.1"/>
    </source>
</evidence>
<name>A0ABW0Q2I7_9HYPH</name>
<organism evidence="1 2">
    <name type="scientific">Kaistia terrae</name>
    <dbReference type="NCBI Taxonomy" id="537017"/>
    <lineage>
        <taxon>Bacteria</taxon>
        <taxon>Pseudomonadati</taxon>
        <taxon>Pseudomonadota</taxon>
        <taxon>Alphaproteobacteria</taxon>
        <taxon>Hyphomicrobiales</taxon>
        <taxon>Kaistiaceae</taxon>
        <taxon>Kaistia</taxon>
    </lineage>
</organism>
<comment type="caution">
    <text evidence="1">The sequence shown here is derived from an EMBL/GenBank/DDBJ whole genome shotgun (WGS) entry which is preliminary data.</text>
</comment>
<protein>
    <submittedName>
        <fullName evidence="1">Uncharacterized protein</fullName>
    </submittedName>
</protein>
<sequence>MKLITSLYRGAAILGLLLTASVPVSALPLPPGLAPNVSSRLADDIVPVANGCGPQRYRGPGGLCHPFGWPPGGDGYLGPYGRGFGWNGCPPGYWRGPWGHCRNTPYHGRLPGGGWK</sequence>
<keyword evidence="2" id="KW-1185">Reference proteome</keyword>
<dbReference type="EMBL" id="JBHSML010000028">
    <property type="protein sequence ID" value="MFC5518883.1"/>
    <property type="molecule type" value="Genomic_DNA"/>
</dbReference>
<dbReference type="RefSeq" id="WP_380225523.1">
    <property type="nucleotide sequence ID" value="NZ_JAPKNH010000021.1"/>
</dbReference>
<evidence type="ECO:0000313" key="2">
    <source>
        <dbReference type="Proteomes" id="UP001596150"/>
    </source>
</evidence>
<gene>
    <name evidence="1" type="ORF">ACFPP9_24170</name>
</gene>
<accession>A0ABW0Q2I7</accession>